<sequence length="99" mass="11487">MKKLFVILFIGISFIGCKNYAYIFDEKEEKPLEGVLVIDLNNNSNRTYTDKNGKFSFTECGNVLIQKKGFKSDTLKDYGCKPDPYCFNGKVFYMKRINK</sequence>
<accession>A0A2N9PCR2</accession>
<evidence type="ECO:0008006" key="3">
    <source>
        <dbReference type="Google" id="ProtNLM"/>
    </source>
</evidence>
<gene>
    <name evidence="1" type="ORF">FLACOL_02149</name>
</gene>
<name>A0A2N9PCR2_9FLAO</name>
<protein>
    <recommendedName>
        <fullName evidence="3">Lipoprotein</fullName>
    </recommendedName>
</protein>
<organism evidence="1 2">
    <name type="scientific">Flavobacterium columnare</name>
    <dbReference type="NCBI Taxonomy" id="996"/>
    <lineage>
        <taxon>Bacteria</taxon>
        <taxon>Pseudomonadati</taxon>
        <taxon>Bacteroidota</taxon>
        <taxon>Flavobacteriia</taxon>
        <taxon>Flavobacteriales</taxon>
        <taxon>Flavobacteriaceae</taxon>
        <taxon>Flavobacterium</taxon>
    </lineage>
</organism>
<dbReference type="PROSITE" id="PS51257">
    <property type="entry name" value="PROKAR_LIPOPROTEIN"/>
    <property type="match status" value="1"/>
</dbReference>
<dbReference type="AlphaFoldDB" id="A0A2N9PCR2"/>
<proteinExistence type="predicted"/>
<evidence type="ECO:0000313" key="2">
    <source>
        <dbReference type="Proteomes" id="UP000238180"/>
    </source>
</evidence>
<evidence type="ECO:0000313" key="1">
    <source>
        <dbReference type="EMBL" id="SPE78134.1"/>
    </source>
</evidence>
<reference evidence="1 2" key="1">
    <citation type="submission" date="2018-02" db="EMBL/GenBank/DDBJ databases">
        <authorList>
            <person name="Cohen D.B."/>
            <person name="Kent A.D."/>
        </authorList>
    </citation>
    <scope>NUCLEOTIDE SEQUENCE [LARGE SCALE GENOMIC DNA]</scope>
    <source>
        <strain evidence="1">CIP109753</strain>
    </source>
</reference>
<dbReference type="RefSeq" id="WP_105196680.1">
    <property type="nucleotide sequence ID" value="NZ_OLKH01000116.1"/>
</dbReference>
<dbReference type="InterPro" id="IPR008969">
    <property type="entry name" value="CarboxyPept-like_regulatory"/>
</dbReference>
<dbReference type="SUPFAM" id="SSF49464">
    <property type="entry name" value="Carboxypeptidase regulatory domain-like"/>
    <property type="match status" value="1"/>
</dbReference>
<dbReference type="EMBL" id="OLKH01000116">
    <property type="protein sequence ID" value="SPE78134.1"/>
    <property type="molecule type" value="Genomic_DNA"/>
</dbReference>
<dbReference type="Proteomes" id="UP000238180">
    <property type="component" value="Unassembled WGS sequence"/>
</dbReference>